<dbReference type="RefSeq" id="WP_063872536.1">
    <property type="nucleotide sequence ID" value="NZ_CAWMRI010000113.1"/>
</dbReference>
<dbReference type="Proteomes" id="UP000076555">
    <property type="component" value="Unassembled WGS sequence"/>
</dbReference>
<comment type="caution">
    <text evidence="1">The sequence shown here is derived from an EMBL/GenBank/DDBJ whole genome shotgun (WGS) entry which is preliminary data.</text>
</comment>
<gene>
    <name evidence="1" type="ORF">A2T98_09300</name>
</gene>
<proteinExistence type="predicted"/>
<dbReference type="InterPro" id="IPR035093">
    <property type="entry name" value="RelE/ParE_toxin_dom_sf"/>
</dbReference>
<dbReference type="SUPFAM" id="SSF143011">
    <property type="entry name" value="RelE-like"/>
    <property type="match status" value="1"/>
</dbReference>
<sequence>MSLQHSIRLAIADDFFDQYSQLPRKIQGKVSEFINRFRQDPTRPGLNYESIRDSRDKRLKSIRVDLEYRAIAWSKHF</sequence>
<dbReference type="EMBL" id="LWAJ01000113">
    <property type="protein sequence ID" value="KZL50066.1"/>
    <property type="molecule type" value="Genomic_DNA"/>
</dbReference>
<protein>
    <recommendedName>
        <fullName evidence="3">Addiction module toxin RelE</fullName>
    </recommendedName>
</protein>
<accession>A0A166JS21</accession>
<evidence type="ECO:0000313" key="1">
    <source>
        <dbReference type="EMBL" id="KZL50066.1"/>
    </source>
</evidence>
<dbReference type="AlphaFoldDB" id="A0A166JS21"/>
<organism evidence="1 2">
    <name type="scientific">Nodularia spumigena CENA596</name>
    <dbReference type="NCBI Taxonomy" id="1819295"/>
    <lineage>
        <taxon>Bacteria</taxon>
        <taxon>Bacillati</taxon>
        <taxon>Cyanobacteriota</taxon>
        <taxon>Cyanophyceae</taxon>
        <taxon>Nostocales</taxon>
        <taxon>Nodulariaceae</taxon>
        <taxon>Nodularia</taxon>
    </lineage>
</organism>
<evidence type="ECO:0008006" key="3">
    <source>
        <dbReference type="Google" id="ProtNLM"/>
    </source>
</evidence>
<reference evidence="1 2" key="1">
    <citation type="submission" date="2016-04" db="EMBL/GenBank/DDBJ databases">
        <title>Draft Genome Assembly of the Bloom-forming Cyanobacterium Nodularia spumigena Strain CENA596 in Shrimp Production Ponds.</title>
        <authorList>
            <person name="Popin R.V."/>
            <person name="Rigonato J."/>
            <person name="Abreu V.A."/>
            <person name="Andreote A.P."/>
            <person name="Silveira S.B."/>
            <person name="Odebrecht C."/>
            <person name="Fiore M.F."/>
        </authorList>
    </citation>
    <scope>NUCLEOTIDE SEQUENCE [LARGE SCALE GENOMIC DNA]</scope>
    <source>
        <strain evidence="1 2">CENA596</strain>
    </source>
</reference>
<name>A0A166JS21_NODSP</name>
<evidence type="ECO:0000313" key="2">
    <source>
        <dbReference type="Proteomes" id="UP000076555"/>
    </source>
</evidence>